<feature type="compositionally biased region" description="Acidic residues" evidence="9">
    <location>
        <begin position="1052"/>
        <end position="1065"/>
    </location>
</feature>
<feature type="transmembrane region" description="Helical" evidence="10">
    <location>
        <begin position="300"/>
        <end position="321"/>
    </location>
</feature>
<proteinExistence type="inferred from homology"/>
<evidence type="ECO:0000256" key="9">
    <source>
        <dbReference type="SAM" id="MobiDB-lite"/>
    </source>
</evidence>
<feature type="compositionally biased region" description="Basic and acidic residues" evidence="9">
    <location>
        <begin position="148"/>
        <end position="160"/>
    </location>
</feature>
<dbReference type="InterPro" id="IPR057949">
    <property type="entry name" value="TPR_TEX10"/>
</dbReference>
<protein>
    <submittedName>
        <fullName evidence="14">CrcB family protein</fullName>
    </submittedName>
</protein>
<evidence type="ECO:0000259" key="13">
    <source>
        <dbReference type="Pfam" id="PF25781"/>
    </source>
</evidence>
<dbReference type="STRING" id="1257118.L8H6F9"/>
<reference evidence="14 15" key="1">
    <citation type="journal article" date="2013" name="Genome Biol.">
        <title>Genome of Acanthamoeba castellanii highlights extensive lateral gene transfer and early evolution of tyrosine kinase signaling.</title>
        <authorList>
            <person name="Clarke M."/>
            <person name="Lohan A.J."/>
            <person name="Liu B."/>
            <person name="Lagkouvardos I."/>
            <person name="Roy S."/>
            <person name="Zafar N."/>
            <person name="Bertelli C."/>
            <person name="Schilde C."/>
            <person name="Kianianmomeni A."/>
            <person name="Burglin T.R."/>
            <person name="Frech C."/>
            <person name="Turcotte B."/>
            <person name="Kopec K.O."/>
            <person name="Synnott J.M."/>
            <person name="Choo C."/>
            <person name="Paponov I."/>
            <person name="Finkler A."/>
            <person name="Soon Heng Tan C."/>
            <person name="Hutchins A.P."/>
            <person name="Weinmeier T."/>
            <person name="Rattei T."/>
            <person name="Chu J.S."/>
            <person name="Gimenez G."/>
            <person name="Irimia M."/>
            <person name="Rigden D.J."/>
            <person name="Fitzpatrick D.A."/>
            <person name="Lorenzo-Morales J."/>
            <person name="Bateman A."/>
            <person name="Chiu C.H."/>
            <person name="Tang P."/>
            <person name="Hegemann P."/>
            <person name="Fromm H."/>
            <person name="Raoult D."/>
            <person name="Greub G."/>
            <person name="Miranda-Saavedra D."/>
            <person name="Chen N."/>
            <person name="Nash P."/>
            <person name="Ginger M.L."/>
            <person name="Horn M."/>
            <person name="Schaap P."/>
            <person name="Caler L."/>
            <person name="Loftus B."/>
        </authorList>
    </citation>
    <scope>NUCLEOTIDE SEQUENCE [LARGE SCALE GENOMIC DNA]</scope>
    <source>
        <strain evidence="14 15">Neff</strain>
    </source>
</reference>
<feature type="transmembrane region" description="Helical" evidence="10">
    <location>
        <begin position="172"/>
        <end position="190"/>
    </location>
</feature>
<feature type="domain" description="Pre-rRNA-processing protein Ipi1 N-terminal" evidence="12">
    <location>
        <begin position="456"/>
        <end position="546"/>
    </location>
</feature>
<dbReference type="EMBL" id="KB007908">
    <property type="protein sequence ID" value="ELR20827.1"/>
    <property type="molecule type" value="Genomic_DNA"/>
</dbReference>
<keyword evidence="3" id="KW-1003">Cell membrane</keyword>
<evidence type="ECO:0000256" key="2">
    <source>
        <dbReference type="ARBA" id="ARBA00004651"/>
    </source>
</evidence>
<evidence type="ECO:0000256" key="4">
    <source>
        <dbReference type="ARBA" id="ARBA00022692"/>
    </source>
</evidence>
<dbReference type="RefSeq" id="XP_004344570.1">
    <property type="nucleotide sequence ID" value="XM_004344520.1"/>
</dbReference>
<evidence type="ECO:0000313" key="15">
    <source>
        <dbReference type="Proteomes" id="UP000011083"/>
    </source>
</evidence>
<dbReference type="InterPro" id="IPR016024">
    <property type="entry name" value="ARM-type_fold"/>
</dbReference>
<dbReference type="Gene3D" id="1.25.10.10">
    <property type="entry name" value="Leucine-rich Repeat Variant"/>
    <property type="match status" value="1"/>
</dbReference>
<feature type="compositionally biased region" description="Basic and acidic residues" evidence="9">
    <location>
        <begin position="1098"/>
        <end position="1111"/>
    </location>
</feature>
<dbReference type="Pfam" id="PF25781">
    <property type="entry name" value="TPR_TEX10"/>
    <property type="match status" value="1"/>
</dbReference>
<feature type="region of interest" description="Disordered" evidence="9">
    <location>
        <begin position="1047"/>
        <end position="1111"/>
    </location>
</feature>
<dbReference type="SUPFAM" id="SSF48371">
    <property type="entry name" value="ARM repeat"/>
    <property type="match status" value="1"/>
</dbReference>
<dbReference type="PANTHER" id="PTHR28259:SF1">
    <property type="entry name" value="FLUORIDE EXPORT PROTEIN 1-RELATED"/>
    <property type="match status" value="1"/>
</dbReference>
<accession>L8H6F9</accession>
<dbReference type="KEGG" id="acan:ACA1_277460"/>
<keyword evidence="11" id="KW-0732">Signal</keyword>
<evidence type="ECO:0000256" key="8">
    <source>
        <dbReference type="ARBA" id="ARBA00035585"/>
    </source>
</evidence>
<feature type="compositionally biased region" description="Basic and acidic residues" evidence="9">
    <location>
        <begin position="118"/>
        <end position="132"/>
    </location>
</feature>
<keyword evidence="4 10" id="KW-0812">Transmembrane</keyword>
<dbReference type="InterPro" id="IPR024679">
    <property type="entry name" value="Ipi1_N"/>
</dbReference>
<dbReference type="PANTHER" id="PTHR28259">
    <property type="entry name" value="FLUORIDE EXPORT PROTEIN 1-RELATED"/>
    <property type="match status" value="1"/>
</dbReference>
<feature type="transmembrane region" description="Helical" evidence="10">
    <location>
        <begin position="232"/>
        <end position="252"/>
    </location>
</feature>
<evidence type="ECO:0000256" key="7">
    <source>
        <dbReference type="ARBA" id="ARBA00035120"/>
    </source>
</evidence>
<comment type="subcellular location">
    <subcellularLocation>
        <location evidence="2">Cell membrane</location>
        <topology evidence="2">Multi-pass membrane protein</topology>
    </subcellularLocation>
</comment>
<comment type="function">
    <text evidence="1">Fluoride channel required for the rapid expulsion of cytoplasmic fluoride.</text>
</comment>
<keyword evidence="6 10" id="KW-0472">Membrane</keyword>
<dbReference type="GeneID" id="14921698"/>
<dbReference type="Pfam" id="PF02537">
    <property type="entry name" value="CRCB"/>
    <property type="match status" value="1"/>
</dbReference>
<feature type="region of interest" description="Disordered" evidence="9">
    <location>
        <begin position="88"/>
        <end position="107"/>
    </location>
</feature>
<evidence type="ECO:0000256" key="10">
    <source>
        <dbReference type="SAM" id="Phobius"/>
    </source>
</evidence>
<dbReference type="VEuPathDB" id="AmoebaDB:ACA1_277460"/>
<dbReference type="InterPro" id="IPR003691">
    <property type="entry name" value="FluC"/>
</dbReference>
<feature type="domain" description="TEX10-like TPR repeats" evidence="13">
    <location>
        <begin position="893"/>
        <end position="1009"/>
    </location>
</feature>
<organism evidence="14 15">
    <name type="scientific">Acanthamoeba castellanii (strain ATCC 30010 / Neff)</name>
    <dbReference type="NCBI Taxonomy" id="1257118"/>
    <lineage>
        <taxon>Eukaryota</taxon>
        <taxon>Amoebozoa</taxon>
        <taxon>Discosea</taxon>
        <taxon>Longamoebia</taxon>
        <taxon>Centramoebida</taxon>
        <taxon>Acanthamoebidae</taxon>
        <taxon>Acanthamoeba</taxon>
    </lineage>
</organism>
<feature type="chain" id="PRO_5003990950" evidence="11">
    <location>
        <begin position="18"/>
        <end position="1343"/>
    </location>
</feature>
<dbReference type="OrthoDB" id="361362at2759"/>
<feature type="transmembrane region" description="Helical" evidence="10">
    <location>
        <begin position="272"/>
        <end position="293"/>
    </location>
</feature>
<evidence type="ECO:0000256" key="5">
    <source>
        <dbReference type="ARBA" id="ARBA00022989"/>
    </source>
</evidence>
<keyword evidence="15" id="KW-1185">Reference proteome</keyword>
<evidence type="ECO:0000256" key="1">
    <source>
        <dbReference type="ARBA" id="ARBA00002598"/>
    </source>
</evidence>
<evidence type="ECO:0000259" key="12">
    <source>
        <dbReference type="Pfam" id="PF12333"/>
    </source>
</evidence>
<dbReference type="GO" id="GO:1903425">
    <property type="term" value="F:fluoride transmembrane transporter activity"/>
    <property type="evidence" value="ECO:0007669"/>
    <property type="project" value="TreeGrafter"/>
</dbReference>
<dbReference type="Proteomes" id="UP000011083">
    <property type="component" value="Unassembled WGS sequence"/>
</dbReference>
<feature type="transmembrane region" description="Helical" evidence="10">
    <location>
        <begin position="202"/>
        <end position="220"/>
    </location>
</feature>
<evidence type="ECO:0000256" key="6">
    <source>
        <dbReference type="ARBA" id="ARBA00023136"/>
    </source>
</evidence>
<comment type="catalytic activity">
    <reaction evidence="8">
        <text>fluoride(in) = fluoride(out)</text>
        <dbReference type="Rhea" id="RHEA:76159"/>
        <dbReference type="ChEBI" id="CHEBI:17051"/>
    </reaction>
    <physiologicalReaction direction="left-to-right" evidence="8">
        <dbReference type="Rhea" id="RHEA:76160"/>
    </physiologicalReaction>
</comment>
<evidence type="ECO:0000313" key="14">
    <source>
        <dbReference type="EMBL" id="ELR20827.1"/>
    </source>
</evidence>
<feature type="region of interest" description="Disordered" evidence="9">
    <location>
        <begin position="118"/>
        <end position="162"/>
    </location>
</feature>
<evidence type="ECO:0000256" key="3">
    <source>
        <dbReference type="ARBA" id="ARBA00022475"/>
    </source>
</evidence>
<comment type="similarity">
    <text evidence="7">Belongs to the fluoride channel Fluc/FEX (TC 1.A.43) family.</text>
</comment>
<sequence length="1343" mass="149632">MRIVPFVSLCAMVGVLTRIGLDELFGPNVLGVTSTESVTFPDWFPNAWGSFVMGFFVPMRQSPFFARHANEFLMLVIAKAKTWTKRRRKEGTSRALEAGGGGGPSTVVAGEVEVHDVAEASGEESTKGKERMDDEEGTQPPENPPAGDEEHMRQQQEKRPAATHWKVTRADLLYCLLLSSSVALLCLLWLLLEEYGGVTKRYIWIACLFAPCGAMLRYVLSRYNAWRRCVRFPFFTFLVNIVGSIALALVVISVDLRGYDIDHELPGYTLHGFQVGFLGSLTTVSTFIGELYALPSVPYAYIYAVASLGTAQAALTSSTAFTSGQHDRCAAPKDFTKKKAKLGKKAKPSGNQTVTDFRARSIVLPEQSLLQDKGTVVNKRNLSLQDLLSQCAHYNANVRKEAVLGMKDLFSLHPQSLGSSLARLFDKVFDLISDEDLYVRQAIRTLFEFLLPLIPAPYMKLFVIYLTNGMTNINLDVRLSALELIKLVIVHLPEFLPTFYIELLPNFLDLLASVGFGTRSSTLPRDTSKKTGFQKHLPILKSLYHLLKSVHAYKTAQASEQQSSTSTSASSTSAFSWDWTEYKRRWPQAHARFFMTKGATGSNVESMIDQNSPVLISDFSKKIIPSLLKRWLECSPSDPFTSTANLECMALVLDIIHMLFILNDKANKRKEGEHAAASQTSVVFGSFLADFKKYLMPHFPISEPISKSVEDKKSKEGANMRLTVSRLNCTLCAVMAHFVEPKAIEEIEMELEAEKSRPAPPTAAPLPAFLQKRDDKARDPDDDVMKTLHESNRPDKWMTALYRHIVKKLKDKETAGNKGMVQEVSLLLPVVQKLLPALSPPLQTQLMEAFHSFYLACHIMSQAKRKCIKWIVVLLTTPAHTRGGWSPDSTMTQQWILSFPQILWKLQDKNTTTTQLILTTLVELINRKRHDSEALHTSLQSLKDHLVPFFFTQVPATKTRKASNIYGPFVLLPEELQRLALQLVYYFDSLPAKLLKALTACSRNLNMSVLRYMTEILYHSYVKGALSQFELASTVLSLLVANSANRKYQERADEDEDDDGEEVEELAPQVRKRTRTSSEATTSTSTSTSTQKQTRSRAVKDTQKGKEKENEMEVVVMDADDDEGEPVVEDRVAAAGGEKAAAKAERARAERREVAEIIVANVRLWGVTEALESMQAMLTLLLTTEATDVETKEALLLFLCLCARTRRASHDGGTEAAPTGLPQGLAAVMPQAIFASLTADWQQAEESLAAKRYESVLDILASDSSILSAYLALLLDKLDGQRDQVLHLVLSLVLESRLQPMFAAADIRSRLQPLASALLQGTDTLTPAQHKLQVEMQLLYGSF</sequence>
<dbReference type="GO" id="GO:0005886">
    <property type="term" value="C:plasma membrane"/>
    <property type="evidence" value="ECO:0007669"/>
    <property type="project" value="UniProtKB-SubCell"/>
</dbReference>
<feature type="signal peptide" evidence="11">
    <location>
        <begin position="1"/>
        <end position="17"/>
    </location>
</feature>
<dbReference type="InterPro" id="IPR011989">
    <property type="entry name" value="ARM-like"/>
</dbReference>
<evidence type="ECO:0000256" key="11">
    <source>
        <dbReference type="SAM" id="SignalP"/>
    </source>
</evidence>
<keyword evidence="5 10" id="KW-1133">Transmembrane helix</keyword>
<dbReference type="Pfam" id="PF12333">
    <property type="entry name" value="Ipi1_N"/>
    <property type="match status" value="1"/>
</dbReference>
<gene>
    <name evidence="14" type="ORF">ACA1_277460</name>
</gene>
<feature type="compositionally biased region" description="Low complexity" evidence="9">
    <location>
        <begin position="1077"/>
        <end position="1093"/>
    </location>
</feature>
<name>L8H6F9_ACACF</name>